<evidence type="ECO:0000256" key="8">
    <source>
        <dbReference type="ARBA" id="ARBA00023136"/>
    </source>
</evidence>
<evidence type="ECO:0000313" key="12">
    <source>
        <dbReference type="EMBL" id="CAI6339603.1"/>
    </source>
</evidence>
<proteinExistence type="inferred from homology"/>
<feature type="region of interest" description="Disordered" evidence="9">
    <location>
        <begin position="1"/>
        <end position="37"/>
    </location>
</feature>
<dbReference type="GO" id="GO:0016887">
    <property type="term" value="F:ATP hydrolysis activity"/>
    <property type="evidence" value="ECO:0007669"/>
    <property type="project" value="InterPro"/>
</dbReference>
<feature type="transmembrane region" description="Helical" evidence="10">
    <location>
        <begin position="1231"/>
        <end position="1257"/>
    </location>
</feature>
<dbReference type="InterPro" id="IPR034003">
    <property type="entry name" value="ABCG_PDR_2"/>
</dbReference>
<dbReference type="Pfam" id="PF06422">
    <property type="entry name" value="PDR_CDR"/>
    <property type="match status" value="1"/>
</dbReference>
<dbReference type="EMBL" id="CAOQHR010000009">
    <property type="protein sequence ID" value="CAI6339603.1"/>
    <property type="molecule type" value="Genomic_DNA"/>
</dbReference>
<feature type="transmembrane region" description="Helical" evidence="10">
    <location>
        <begin position="670"/>
        <end position="692"/>
    </location>
</feature>
<dbReference type="InterPro" id="IPR017871">
    <property type="entry name" value="ABC_transporter-like_CS"/>
</dbReference>
<evidence type="ECO:0000256" key="10">
    <source>
        <dbReference type="SAM" id="Phobius"/>
    </source>
</evidence>
<evidence type="ECO:0000256" key="9">
    <source>
        <dbReference type="SAM" id="MobiDB-lite"/>
    </source>
</evidence>
<keyword evidence="7 10" id="KW-1133">Transmembrane helix</keyword>
<feature type="transmembrane region" description="Helical" evidence="10">
    <location>
        <begin position="1350"/>
        <end position="1368"/>
    </location>
</feature>
<sequence>MSTNERADACPTSSGSPSHLGDSDIESDTPTKSSQKQLTVTFRNLTVTANGTDLHYGDTVASAINPVSLFPWRKQSAPEKFILHNVTGQLRPGEMLLVLGRPGAGCTSLLRMIANERNSFPLIKGDVNFGCANHQEAATFRQQMLFNSEDDIHFPNLTVSQTLDFALRNKASKNRQAKSSSDNDSIVKKEDILEQLGIPHTENTLVGNEFVRGVSGGERKRVSIAEMLAGQAPVQCWDNATRGLDASTALDLGRVLRRTAREQQKSIAASFYQTGNALYEQFDKILVLCEGRTIYYGPRNCAKGYFEEMGFVCPPGGAVADFLTAVPVRTERIIRPGFEDKVPNTAEEFESRYYQSPIWKAAEKNMVDCSTLEYEVSNLRDAIARERERYPLLRNTPSIYSTSLIQQIRACTRRSFQIMWGDRWSLAIMAVSAFIQALVCGSLFYNLSNTSGSVFLRPGVLFFGILYFGLQSLAETTASFAGRPILSRQKRFAFYRPTAYCIALVLVDIPVYMAQVTLFSIVLYFMAHLQYEASKFFTYWIVLNVTVFCFASEFRAIGALFKQFGNASKVSGFIIMIMMVCAGYLIPFTSIHVWFRWIFYINPAAYAFESLMANEWSGLRLECRSPQFVPYGAEYTNDSYRSCTVPGSQGSIIPGESYISAQYNHSPSHIWRGFGIIIAFWAFFIFLTILGFQREYDSGGSRLIFKRDSHTSVDSRSSDEEKRGDNPASQPGLKGPPVEDTAASAHQSTLTWKNLNYHVRHEGAEKQLLHEVCGFVKPGHLLALMGTSGAGKTTLMDVLAQRKYVGRIEGSIHVDGVIQDLNFQRTTGYCEQNDVHEPTTTVREALVFSARLRQDHDIPDQDKLDYVDHIIDLLELQDIQDAIVGVPGAGLSIEQRKRLTLGVELVAKPKLLFLDEPTSGLDGQSAYNIVRFMRKLASGGQAIVCTIHQPSATLFNSFDSLLLLARGGRTTYFGEMGQDSAILLDYFARNGAPCGQDVNPAEHIIDVVQGRKGPSQDWTQTWLQSPERARALSELDRLDRSSHSPQDQEQKPPLKTFATPLLHQMKIVTVRQSIALWRNPDYVWNKILLHVIQALFSGFTFWKVGNSVFDLQLRLFAIFNFVFVAPGVINQLQPLFIHNRDIFETREKKANTYHWFAFVFAQCVAEIPWLIVCGTLYFVCSYFSSGFPLASSVSGQIYLQMILYEFLYTSIGQAIATYAPNEFFASLMNPIIIGAGLISFCGIVIPYSQITAFWRYWIYWLDPFTYLVGGLLTQLLWDVKIECKPNELTTIPIPNGSTCGAYMSSFLAENAGYVVDPNSMTACEYCPYKYGSEYAKTLNLNEKYYGWRDVGITFLFCISSYAMVIIMMKLRTKATKGATE</sequence>
<evidence type="ECO:0000313" key="13">
    <source>
        <dbReference type="Proteomes" id="UP001152607"/>
    </source>
</evidence>
<accession>A0A9W4XQ63</accession>
<feature type="transmembrane region" description="Helical" evidence="10">
    <location>
        <begin position="573"/>
        <end position="595"/>
    </location>
</feature>
<name>A0A9W4XQ63_9PLEO</name>
<dbReference type="Pfam" id="PF19055">
    <property type="entry name" value="ABC2_membrane_7"/>
    <property type="match status" value="1"/>
</dbReference>
<dbReference type="FunFam" id="3.40.50.300:FF:000054">
    <property type="entry name" value="ABC multidrug transporter atrF"/>
    <property type="match status" value="1"/>
</dbReference>
<dbReference type="Gene3D" id="3.40.50.300">
    <property type="entry name" value="P-loop containing nucleotide triphosphate hydrolases"/>
    <property type="match status" value="2"/>
</dbReference>
<organism evidence="12 13">
    <name type="scientific">Periconia digitata</name>
    <dbReference type="NCBI Taxonomy" id="1303443"/>
    <lineage>
        <taxon>Eukaryota</taxon>
        <taxon>Fungi</taxon>
        <taxon>Dikarya</taxon>
        <taxon>Ascomycota</taxon>
        <taxon>Pezizomycotina</taxon>
        <taxon>Dothideomycetes</taxon>
        <taxon>Pleosporomycetidae</taxon>
        <taxon>Pleosporales</taxon>
        <taxon>Massarineae</taxon>
        <taxon>Periconiaceae</taxon>
        <taxon>Periconia</taxon>
    </lineage>
</organism>
<dbReference type="CDD" id="cd03233">
    <property type="entry name" value="ABCG_PDR_domain1"/>
    <property type="match status" value="1"/>
</dbReference>
<reference evidence="12" key="1">
    <citation type="submission" date="2023-01" db="EMBL/GenBank/DDBJ databases">
        <authorList>
            <person name="Van Ghelder C."/>
            <person name="Rancurel C."/>
        </authorList>
    </citation>
    <scope>NUCLEOTIDE SEQUENCE</scope>
    <source>
        <strain evidence="12">CNCM I-4278</strain>
    </source>
</reference>
<evidence type="ECO:0000256" key="2">
    <source>
        <dbReference type="ARBA" id="ARBA00006012"/>
    </source>
</evidence>
<feature type="transmembrane region" description="Helical" evidence="10">
    <location>
        <begin position="537"/>
        <end position="561"/>
    </location>
</feature>
<dbReference type="GO" id="GO:0016020">
    <property type="term" value="C:membrane"/>
    <property type="evidence" value="ECO:0007669"/>
    <property type="project" value="UniProtKB-SubCell"/>
</dbReference>
<dbReference type="PROSITE" id="PS50893">
    <property type="entry name" value="ABC_TRANSPORTER_2"/>
    <property type="match status" value="2"/>
</dbReference>
<evidence type="ECO:0000256" key="5">
    <source>
        <dbReference type="ARBA" id="ARBA00022741"/>
    </source>
</evidence>
<gene>
    <name evidence="12" type="ORF">PDIGIT_LOCUS12764</name>
</gene>
<feature type="transmembrane region" description="Helical" evidence="10">
    <location>
        <begin position="424"/>
        <end position="447"/>
    </location>
</feature>
<feature type="transmembrane region" description="Helical" evidence="10">
    <location>
        <begin position="459"/>
        <end position="478"/>
    </location>
</feature>
<evidence type="ECO:0000259" key="11">
    <source>
        <dbReference type="PROSITE" id="PS50893"/>
    </source>
</evidence>
<evidence type="ECO:0000256" key="3">
    <source>
        <dbReference type="ARBA" id="ARBA00022448"/>
    </source>
</evidence>
<dbReference type="InterPro" id="IPR013525">
    <property type="entry name" value="ABC2_TM"/>
</dbReference>
<protein>
    <recommendedName>
        <fullName evidence="11">ABC transporter domain-containing protein</fullName>
    </recommendedName>
</protein>
<keyword evidence="13" id="KW-1185">Reference proteome</keyword>
<dbReference type="InterPro" id="IPR010929">
    <property type="entry name" value="PDR_CDR_ABC"/>
</dbReference>
<dbReference type="InterPro" id="IPR043926">
    <property type="entry name" value="ABCG_dom"/>
</dbReference>
<dbReference type="SMART" id="SM00382">
    <property type="entry name" value="AAA"/>
    <property type="match status" value="2"/>
</dbReference>
<feature type="compositionally biased region" description="Polar residues" evidence="9">
    <location>
        <begin position="28"/>
        <end position="37"/>
    </location>
</feature>
<keyword evidence="8 10" id="KW-0472">Membrane</keyword>
<keyword evidence="4 10" id="KW-0812">Transmembrane</keyword>
<feature type="region of interest" description="Disordered" evidence="9">
    <location>
        <begin position="710"/>
        <end position="741"/>
    </location>
</feature>
<evidence type="ECO:0000256" key="7">
    <source>
        <dbReference type="ARBA" id="ARBA00022989"/>
    </source>
</evidence>
<dbReference type="Pfam" id="PF01061">
    <property type="entry name" value="ABC2_membrane"/>
    <property type="match status" value="2"/>
</dbReference>
<feature type="domain" description="ABC transporter" evidence="11">
    <location>
        <begin position="750"/>
        <end position="992"/>
    </location>
</feature>
<feature type="transmembrane region" description="Helical" evidence="10">
    <location>
        <begin position="1153"/>
        <end position="1177"/>
    </location>
</feature>
<dbReference type="InterPro" id="IPR027417">
    <property type="entry name" value="P-loop_NTPase"/>
</dbReference>
<dbReference type="CDD" id="cd03232">
    <property type="entry name" value="ABCG_PDR_domain2"/>
    <property type="match status" value="1"/>
</dbReference>
<dbReference type="InterPro" id="IPR003439">
    <property type="entry name" value="ABC_transporter-like_ATP-bd"/>
</dbReference>
<dbReference type="Pfam" id="PF00005">
    <property type="entry name" value="ABC_tran"/>
    <property type="match status" value="2"/>
</dbReference>
<feature type="transmembrane region" description="Helical" evidence="10">
    <location>
        <begin position="1111"/>
        <end position="1132"/>
    </location>
</feature>
<keyword evidence="6" id="KW-0067">ATP-binding</keyword>
<comment type="subcellular location">
    <subcellularLocation>
        <location evidence="1">Membrane</location>
        <topology evidence="1">Multi-pass membrane protein</topology>
    </subcellularLocation>
</comment>
<comment type="similarity">
    <text evidence="2">Belongs to the ABC transporter superfamily. ABCG family. PDR (TC 3.A.1.205) subfamily.</text>
</comment>
<evidence type="ECO:0000256" key="4">
    <source>
        <dbReference type="ARBA" id="ARBA00022692"/>
    </source>
</evidence>
<dbReference type="PANTHER" id="PTHR19241">
    <property type="entry name" value="ATP-BINDING CASSETTE TRANSPORTER"/>
    <property type="match status" value="1"/>
</dbReference>
<evidence type="ECO:0000256" key="1">
    <source>
        <dbReference type="ARBA" id="ARBA00004141"/>
    </source>
</evidence>
<keyword evidence="5" id="KW-0547">Nucleotide-binding</keyword>
<dbReference type="OrthoDB" id="245989at2759"/>
<feature type="domain" description="ABC transporter" evidence="11">
    <location>
        <begin position="64"/>
        <end position="315"/>
    </location>
</feature>
<feature type="compositionally biased region" description="Basic and acidic residues" evidence="9">
    <location>
        <begin position="710"/>
        <end position="725"/>
    </location>
</feature>
<feature type="transmembrane region" description="Helical" evidence="10">
    <location>
        <begin position="499"/>
        <end position="525"/>
    </location>
</feature>
<dbReference type="InterPro" id="IPR034001">
    <property type="entry name" value="ABCG_PDR_1"/>
</dbReference>
<keyword evidence="3" id="KW-0813">Transport</keyword>
<dbReference type="SUPFAM" id="SSF52540">
    <property type="entry name" value="P-loop containing nucleoside triphosphate hydrolases"/>
    <property type="match status" value="2"/>
</dbReference>
<dbReference type="Proteomes" id="UP001152607">
    <property type="component" value="Unassembled WGS sequence"/>
</dbReference>
<dbReference type="InterPro" id="IPR003593">
    <property type="entry name" value="AAA+_ATPase"/>
</dbReference>
<comment type="caution">
    <text evidence="12">The sequence shown here is derived from an EMBL/GenBank/DDBJ whole genome shotgun (WGS) entry which is preliminary data.</text>
</comment>
<dbReference type="GO" id="GO:0140359">
    <property type="term" value="F:ABC-type transporter activity"/>
    <property type="evidence" value="ECO:0007669"/>
    <property type="project" value="InterPro"/>
</dbReference>
<dbReference type="PROSITE" id="PS00211">
    <property type="entry name" value="ABC_TRANSPORTER_1"/>
    <property type="match status" value="1"/>
</dbReference>
<evidence type="ECO:0000256" key="6">
    <source>
        <dbReference type="ARBA" id="ARBA00022840"/>
    </source>
</evidence>
<dbReference type="GO" id="GO:0005524">
    <property type="term" value="F:ATP binding"/>
    <property type="evidence" value="ECO:0007669"/>
    <property type="project" value="UniProtKB-KW"/>
</dbReference>